<protein>
    <submittedName>
        <fullName evidence="2">Uncharacterized protein</fullName>
    </submittedName>
</protein>
<reference evidence="2" key="1">
    <citation type="submission" date="2022-03" db="EMBL/GenBank/DDBJ databases">
        <authorList>
            <person name="Martin C."/>
        </authorList>
    </citation>
    <scope>NUCLEOTIDE SEQUENCE</scope>
</reference>
<sequence length="500" mass="56629">MVNYEMANLNYAWSSAFDSTESVSIDLPREPTPLKQQAAKHDGGQTYNILPNSLNAKIRDSARMDRCKDNGAKEDGMGCVTGKNKFNWTRLRQEFGPRGSVCFTEYGYKLPDVFKIDLPYYNKTKPILGTTHTKWSESGSGLSDISSVSTLMEPSRRKYKTPMQRAIDTVQRSKKYDRRYVDKTTLSSPTSPVSASPTRSPSGAKSLPECFIRRKSSIGFLCELKIQTKVVNSDQGSDHSFRWRPKSMISRATSGDGSSISVTIEKKQPRTYDDVVADEPIVDHNFETDDDTKSLTIYDDDDKQSITSTSVEKRVTFQSYETGSEDLPQNDNSPKVPVLIDKSKVQESEQQKRYKQTLLTKNPNNGQTRKNWDNHTRIKSAGLAINLRKQKNRKPDPNNNQTVGNVTQSQNKSIQDMRIPMNSKSLHPVTDGLRTNKQNFSNPRVIRMGDMNVVKVWPRVYKSKTDIIYRNPAHVAVNDKLSPRSQYSKNNQFTGTCQKC</sequence>
<gene>
    <name evidence="2" type="ORF">OFUS_LOCUS16643</name>
</gene>
<dbReference type="EMBL" id="CAIIXF020000008">
    <property type="protein sequence ID" value="CAH1791573.1"/>
    <property type="molecule type" value="Genomic_DNA"/>
</dbReference>
<dbReference type="Proteomes" id="UP000749559">
    <property type="component" value="Unassembled WGS sequence"/>
</dbReference>
<accession>A0A8J1U641</accession>
<organism evidence="2 3">
    <name type="scientific">Owenia fusiformis</name>
    <name type="common">Polychaete worm</name>
    <dbReference type="NCBI Taxonomy" id="6347"/>
    <lineage>
        <taxon>Eukaryota</taxon>
        <taxon>Metazoa</taxon>
        <taxon>Spiralia</taxon>
        <taxon>Lophotrochozoa</taxon>
        <taxon>Annelida</taxon>
        <taxon>Polychaeta</taxon>
        <taxon>Sedentaria</taxon>
        <taxon>Canalipalpata</taxon>
        <taxon>Sabellida</taxon>
        <taxon>Oweniida</taxon>
        <taxon>Oweniidae</taxon>
        <taxon>Owenia</taxon>
    </lineage>
</organism>
<evidence type="ECO:0000256" key="1">
    <source>
        <dbReference type="SAM" id="MobiDB-lite"/>
    </source>
</evidence>
<keyword evidence="3" id="KW-1185">Reference proteome</keyword>
<feature type="compositionally biased region" description="Low complexity" evidence="1">
    <location>
        <begin position="184"/>
        <end position="202"/>
    </location>
</feature>
<feature type="compositionally biased region" description="Polar residues" evidence="1">
    <location>
        <begin position="250"/>
        <end position="262"/>
    </location>
</feature>
<feature type="region of interest" description="Disordered" evidence="1">
    <location>
        <begin position="156"/>
        <end position="206"/>
    </location>
</feature>
<proteinExistence type="predicted"/>
<dbReference type="AlphaFoldDB" id="A0A8J1U641"/>
<name>A0A8J1U641_OWEFU</name>
<feature type="region of interest" description="Disordered" evidence="1">
    <location>
        <begin position="388"/>
        <end position="411"/>
    </location>
</feature>
<feature type="region of interest" description="Disordered" evidence="1">
    <location>
        <begin position="235"/>
        <end position="264"/>
    </location>
</feature>
<evidence type="ECO:0000313" key="2">
    <source>
        <dbReference type="EMBL" id="CAH1791573.1"/>
    </source>
</evidence>
<evidence type="ECO:0000313" key="3">
    <source>
        <dbReference type="Proteomes" id="UP000749559"/>
    </source>
</evidence>
<comment type="caution">
    <text evidence="2">The sequence shown here is derived from an EMBL/GenBank/DDBJ whole genome shotgun (WGS) entry which is preliminary data.</text>
</comment>
<feature type="compositionally biased region" description="Polar residues" evidence="1">
    <location>
        <begin position="397"/>
        <end position="411"/>
    </location>
</feature>